<evidence type="ECO:0000256" key="8">
    <source>
        <dbReference type="SAM" id="Phobius"/>
    </source>
</evidence>
<keyword evidence="9" id="KW-0732">Signal</keyword>
<keyword evidence="6" id="KW-0813">Transport</keyword>
<protein>
    <submittedName>
        <fullName evidence="11">MotA/TolQ/ExbB proton channel family protein</fullName>
    </submittedName>
</protein>
<comment type="similarity">
    <text evidence="6">Belongs to the exbB/tolQ family.</text>
</comment>
<keyword evidence="12" id="KW-1185">Reference proteome</keyword>
<evidence type="ECO:0000256" key="1">
    <source>
        <dbReference type="ARBA" id="ARBA00004651"/>
    </source>
</evidence>
<keyword evidence="7" id="KW-0175">Coiled coil</keyword>
<dbReference type="PANTHER" id="PTHR30625:SF11">
    <property type="entry name" value="MOTA_TOLQ_EXBB PROTON CHANNEL DOMAIN-CONTAINING PROTEIN"/>
    <property type="match status" value="1"/>
</dbReference>
<evidence type="ECO:0000256" key="2">
    <source>
        <dbReference type="ARBA" id="ARBA00022475"/>
    </source>
</evidence>
<evidence type="ECO:0000313" key="12">
    <source>
        <dbReference type="Proteomes" id="UP001203338"/>
    </source>
</evidence>
<feature type="signal peptide" evidence="9">
    <location>
        <begin position="1"/>
        <end position="23"/>
    </location>
</feature>
<feature type="transmembrane region" description="Helical" evidence="8">
    <location>
        <begin position="357"/>
        <end position="377"/>
    </location>
</feature>
<keyword evidence="4 8" id="KW-1133">Transmembrane helix</keyword>
<evidence type="ECO:0000256" key="5">
    <source>
        <dbReference type="ARBA" id="ARBA00023136"/>
    </source>
</evidence>
<dbReference type="Pfam" id="PF01618">
    <property type="entry name" value="MotA_ExbB"/>
    <property type="match status" value="1"/>
</dbReference>
<evidence type="ECO:0000259" key="10">
    <source>
        <dbReference type="Pfam" id="PF01618"/>
    </source>
</evidence>
<keyword evidence="2" id="KW-1003">Cell membrane</keyword>
<name>A0ABT0PCP0_9GAMM</name>
<comment type="subcellular location">
    <subcellularLocation>
        <location evidence="1">Cell membrane</location>
        <topology evidence="1">Multi-pass membrane protein</topology>
    </subcellularLocation>
    <subcellularLocation>
        <location evidence="6">Membrane</location>
        <topology evidence="6">Multi-pass membrane protein</topology>
    </subcellularLocation>
</comment>
<gene>
    <name evidence="11" type="ORF">M3P05_04050</name>
</gene>
<feature type="coiled-coil region" evidence="7">
    <location>
        <begin position="23"/>
        <end position="60"/>
    </location>
</feature>
<feature type="chain" id="PRO_5047055951" evidence="9">
    <location>
        <begin position="24"/>
        <end position="419"/>
    </location>
</feature>
<evidence type="ECO:0000313" key="11">
    <source>
        <dbReference type="EMBL" id="MCL6269114.1"/>
    </source>
</evidence>
<sequence>MKHKLILLTSAVLIASISFTGKAETIDQQILRLEAENQSLRDSKLNNDRLLKQLTEQQQAEFKNSDEFINQLKSEFQLIHKKASTLPVTQLAPGRLQLFSEISQIPYLPSPELLSQAMEQVHSLIKDTAVRDTIPSSVVQPGGSEIIQPVTYAGPFAAISKGNFLIYQPELDRLVAAPHQPNIIARLQAEDFVERGHLTLPIDPGHGALLTALSRRPSLWSKIESSGLSGWLILLFGGGGIILTGVRLSYLQKERLRIRVQKSNLNKLSENNSLGRILNSLNRVESLSPVTSIQVKLTIHSEKVNLKRGHSTVQLLVILNPLIGALATATGMIKTLQTVSLGSGEEQMMAAGAAQELMPLMLGLATALPLLLCYFHLTSRIARLSNKLEKIVSVTFSTSRERRSSYHYKDPVIIGSINS</sequence>
<evidence type="ECO:0000256" key="9">
    <source>
        <dbReference type="SAM" id="SignalP"/>
    </source>
</evidence>
<evidence type="ECO:0000256" key="4">
    <source>
        <dbReference type="ARBA" id="ARBA00022989"/>
    </source>
</evidence>
<evidence type="ECO:0000256" key="7">
    <source>
        <dbReference type="SAM" id="Coils"/>
    </source>
</evidence>
<dbReference type="Proteomes" id="UP001203338">
    <property type="component" value="Unassembled WGS sequence"/>
</dbReference>
<dbReference type="EMBL" id="JAMFLX010000004">
    <property type="protein sequence ID" value="MCL6269114.1"/>
    <property type="molecule type" value="Genomic_DNA"/>
</dbReference>
<comment type="caution">
    <text evidence="11">The sequence shown here is derived from an EMBL/GenBank/DDBJ whole genome shotgun (WGS) entry which is preliminary data.</text>
</comment>
<accession>A0ABT0PCP0</accession>
<keyword evidence="5 8" id="KW-0472">Membrane</keyword>
<dbReference type="InterPro" id="IPR002898">
    <property type="entry name" value="MotA_ExbB_proton_chnl"/>
</dbReference>
<dbReference type="RefSeq" id="WP_249697998.1">
    <property type="nucleotide sequence ID" value="NZ_JAMFLX010000004.1"/>
</dbReference>
<feature type="domain" description="MotA/TolQ/ExbB proton channel" evidence="10">
    <location>
        <begin position="295"/>
        <end position="389"/>
    </location>
</feature>
<evidence type="ECO:0000256" key="6">
    <source>
        <dbReference type="RuleBase" id="RU004057"/>
    </source>
</evidence>
<keyword evidence="3 8" id="KW-0812">Transmembrane</keyword>
<dbReference type="PANTHER" id="PTHR30625">
    <property type="entry name" value="PROTEIN TOLQ"/>
    <property type="match status" value="1"/>
</dbReference>
<dbReference type="InterPro" id="IPR050790">
    <property type="entry name" value="ExbB/TolQ_transport"/>
</dbReference>
<keyword evidence="6" id="KW-0653">Protein transport</keyword>
<feature type="transmembrane region" description="Helical" evidence="8">
    <location>
        <begin position="228"/>
        <end position="250"/>
    </location>
</feature>
<proteinExistence type="inferred from homology"/>
<organism evidence="11 12">
    <name type="scientific">Parendozoicomonas callyspongiae</name>
    <dbReference type="NCBI Taxonomy" id="2942213"/>
    <lineage>
        <taxon>Bacteria</taxon>
        <taxon>Pseudomonadati</taxon>
        <taxon>Pseudomonadota</taxon>
        <taxon>Gammaproteobacteria</taxon>
        <taxon>Oceanospirillales</taxon>
        <taxon>Endozoicomonadaceae</taxon>
        <taxon>Parendozoicomonas</taxon>
    </lineage>
</organism>
<reference evidence="11 12" key="1">
    <citation type="submission" date="2022-05" db="EMBL/GenBank/DDBJ databases">
        <authorList>
            <person name="Park J.-S."/>
        </authorList>
    </citation>
    <scope>NUCLEOTIDE SEQUENCE [LARGE SCALE GENOMIC DNA]</scope>
    <source>
        <strain evidence="11 12">2012CJ34-2</strain>
    </source>
</reference>
<evidence type="ECO:0000256" key="3">
    <source>
        <dbReference type="ARBA" id="ARBA00022692"/>
    </source>
</evidence>
<feature type="transmembrane region" description="Helical" evidence="8">
    <location>
        <begin position="315"/>
        <end position="337"/>
    </location>
</feature>